<evidence type="ECO:0000256" key="3">
    <source>
        <dbReference type="ARBA" id="ARBA00022519"/>
    </source>
</evidence>
<comment type="subcellular location">
    <subcellularLocation>
        <location evidence="1">Cell inner membrane</location>
    </subcellularLocation>
</comment>
<evidence type="ECO:0000256" key="6">
    <source>
        <dbReference type="ARBA" id="ARBA00023315"/>
    </source>
</evidence>
<dbReference type="Pfam" id="PF03279">
    <property type="entry name" value="Lip_A_acyltrans"/>
    <property type="match status" value="1"/>
</dbReference>
<dbReference type="PANTHER" id="PTHR30606:SF9">
    <property type="entry name" value="LIPID A BIOSYNTHESIS LAUROYLTRANSFERASE"/>
    <property type="match status" value="1"/>
</dbReference>
<evidence type="ECO:0000256" key="1">
    <source>
        <dbReference type="ARBA" id="ARBA00004533"/>
    </source>
</evidence>
<dbReference type="RefSeq" id="WP_074974121.1">
    <property type="nucleotide sequence ID" value="NZ_FOJP01000032.1"/>
</dbReference>
<comment type="caution">
    <text evidence="7">The sequence shown here is derived from an EMBL/GenBank/DDBJ whole genome shotgun (WGS) entry which is preliminary data.</text>
</comment>
<keyword evidence="5" id="KW-0472">Membrane</keyword>
<dbReference type="GO" id="GO:0016746">
    <property type="term" value="F:acyltransferase activity"/>
    <property type="evidence" value="ECO:0007669"/>
    <property type="project" value="UniProtKB-KW"/>
</dbReference>
<dbReference type="InterPro" id="IPR004960">
    <property type="entry name" value="LipA_acyltrans"/>
</dbReference>
<dbReference type="STRING" id="319939.SAMN05216263_13220"/>
<sequence>MSREHWADQRERGSFLLMKFTALIARRLGRRVLSPLLHLIVLYFFLFGGKARRAARHYQQRLADWSGRPELAPSLGSVFAQFMAFADALLDKLDIWGGRIGLDQVDLHDPSGLHQHMRSTRGQMLVGAHLGNLEVCRALAELSEQVTMNVLVHTRHAEQFNRLLGEAGATHLRLIQVSELDPAVMLQLSERLERGEWLAIAGDRVPLHGGRNVRVDFLGRPAAFPQGPWLLAGLLKCPLNLMTCLKIGGRYQVHLEPFAEQVQWRRGERDAVIEAWVARYAQRLGELCLLAPLQWFNFYPFWNEHDDTTA</sequence>
<evidence type="ECO:0000256" key="5">
    <source>
        <dbReference type="ARBA" id="ARBA00023136"/>
    </source>
</evidence>
<dbReference type="GO" id="GO:0005886">
    <property type="term" value="C:plasma membrane"/>
    <property type="evidence" value="ECO:0007669"/>
    <property type="project" value="UniProtKB-SubCell"/>
</dbReference>
<gene>
    <name evidence="7" type="ORF">GO594_20085</name>
</gene>
<dbReference type="AlphaFoldDB" id="A0A1I0UUY9"/>
<keyword evidence="6" id="KW-0012">Acyltransferase</keyword>
<dbReference type="PIRSF" id="PIRSF028561">
    <property type="entry name" value="Ac_Trasf"/>
    <property type="match status" value="1"/>
</dbReference>
<dbReference type="EMBL" id="WTFN01000055">
    <property type="protein sequence ID" value="MWK58286.1"/>
    <property type="molecule type" value="Genomic_DNA"/>
</dbReference>
<organism evidence="7 8">
    <name type="scientific">Metapseudomonas otitidis</name>
    <dbReference type="NCBI Taxonomy" id="319939"/>
    <lineage>
        <taxon>Bacteria</taxon>
        <taxon>Pseudomonadati</taxon>
        <taxon>Pseudomonadota</taxon>
        <taxon>Gammaproteobacteria</taxon>
        <taxon>Pseudomonadales</taxon>
        <taxon>Pseudomonadaceae</taxon>
        <taxon>Metapseudomonas</taxon>
    </lineage>
</organism>
<dbReference type="Proteomes" id="UP000461288">
    <property type="component" value="Unassembled WGS sequence"/>
</dbReference>
<accession>A0A1I0UUY9</accession>
<evidence type="ECO:0000313" key="7">
    <source>
        <dbReference type="EMBL" id="MWK58286.1"/>
    </source>
</evidence>
<dbReference type="GO" id="GO:0009247">
    <property type="term" value="P:glycolipid biosynthetic process"/>
    <property type="evidence" value="ECO:0007669"/>
    <property type="project" value="UniProtKB-ARBA"/>
</dbReference>
<keyword evidence="2" id="KW-1003">Cell membrane</keyword>
<dbReference type="PANTHER" id="PTHR30606">
    <property type="entry name" value="LIPID A BIOSYNTHESIS LAUROYL ACYLTRANSFERASE"/>
    <property type="match status" value="1"/>
</dbReference>
<evidence type="ECO:0000256" key="4">
    <source>
        <dbReference type="ARBA" id="ARBA00022679"/>
    </source>
</evidence>
<keyword evidence="3" id="KW-0997">Cell inner membrane</keyword>
<name>A0A1I0UUY9_9GAMM</name>
<keyword evidence="4 7" id="KW-0808">Transferase</keyword>
<protein>
    <submittedName>
        <fullName evidence="7">Glycosyl transferase</fullName>
    </submittedName>
</protein>
<dbReference type="InterPro" id="IPR014548">
    <property type="entry name" value="Ac_Trasf"/>
</dbReference>
<dbReference type="CDD" id="cd07984">
    <property type="entry name" value="LPLAT_LABLAT-like"/>
    <property type="match status" value="1"/>
</dbReference>
<reference evidence="7 8" key="1">
    <citation type="submission" date="2019-12" db="EMBL/GenBank/DDBJ databases">
        <title>Draft genome sequence of Pseudomonas otitidis recovered from a chicken carcass.</title>
        <authorList>
            <person name="Vieira T.R."/>
            <person name="Oliviera E.F.C."/>
            <person name="Silva N.M.V."/>
            <person name="Sambrano G.E."/>
            <person name="Cibulski S.P."/>
            <person name="Cardoso M.R.I."/>
        </authorList>
    </citation>
    <scope>NUCLEOTIDE SEQUENCE [LARGE SCALE GENOMIC DNA]</scope>
    <source>
        <strain evidence="7 8">25_K</strain>
    </source>
</reference>
<proteinExistence type="predicted"/>
<evidence type="ECO:0000313" key="8">
    <source>
        <dbReference type="Proteomes" id="UP000461288"/>
    </source>
</evidence>
<evidence type="ECO:0000256" key="2">
    <source>
        <dbReference type="ARBA" id="ARBA00022475"/>
    </source>
</evidence>